<keyword evidence="6 14" id="KW-0732">Signal</keyword>
<dbReference type="AlphaFoldDB" id="A0A501XPS7"/>
<dbReference type="NCBIfam" id="TIGR01785">
    <property type="entry name" value="TonB-hemin"/>
    <property type="match status" value="1"/>
</dbReference>
<feature type="signal peptide" evidence="14">
    <location>
        <begin position="1"/>
        <end position="27"/>
    </location>
</feature>
<comment type="subcellular location">
    <subcellularLocation>
        <location evidence="1 11">Cell outer membrane</location>
        <topology evidence="1 11">Multi-pass membrane protein</topology>
    </subcellularLocation>
</comment>
<evidence type="ECO:0000259" key="16">
    <source>
        <dbReference type="Pfam" id="PF07715"/>
    </source>
</evidence>
<dbReference type="PANTHER" id="PTHR30069">
    <property type="entry name" value="TONB-DEPENDENT OUTER MEMBRANE RECEPTOR"/>
    <property type="match status" value="1"/>
</dbReference>
<evidence type="ECO:0000256" key="14">
    <source>
        <dbReference type="SAM" id="SignalP"/>
    </source>
</evidence>
<protein>
    <submittedName>
        <fullName evidence="17">TonB-dependent hemoglobin/transferrin/lactoferrin family receptor</fullName>
    </submittedName>
</protein>
<evidence type="ECO:0000256" key="13">
    <source>
        <dbReference type="SAM" id="MobiDB-lite"/>
    </source>
</evidence>
<evidence type="ECO:0000256" key="3">
    <source>
        <dbReference type="ARBA" id="ARBA00022448"/>
    </source>
</evidence>
<evidence type="ECO:0000313" key="17">
    <source>
        <dbReference type="EMBL" id="TPE62691.1"/>
    </source>
</evidence>
<dbReference type="CDD" id="cd01347">
    <property type="entry name" value="ligand_gated_channel"/>
    <property type="match status" value="1"/>
</dbReference>
<name>A0A501XPS7_9SPHN</name>
<keyword evidence="4 11" id="KW-1134">Transmembrane beta strand</keyword>
<dbReference type="Gene3D" id="2.40.170.20">
    <property type="entry name" value="TonB-dependent receptor, beta-barrel domain"/>
    <property type="match status" value="1"/>
</dbReference>
<feature type="compositionally biased region" description="Polar residues" evidence="13">
    <location>
        <begin position="236"/>
        <end position="254"/>
    </location>
</feature>
<evidence type="ECO:0000256" key="5">
    <source>
        <dbReference type="ARBA" id="ARBA00022692"/>
    </source>
</evidence>
<dbReference type="OrthoDB" id="9796221at2"/>
<proteinExistence type="inferred from homology"/>
<dbReference type="SUPFAM" id="SSF56935">
    <property type="entry name" value="Porins"/>
    <property type="match status" value="1"/>
</dbReference>
<keyword evidence="10 11" id="KW-0998">Cell outer membrane</keyword>
<evidence type="ECO:0000256" key="8">
    <source>
        <dbReference type="ARBA" id="ARBA00023136"/>
    </source>
</evidence>
<evidence type="ECO:0000256" key="12">
    <source>
        <dbReference type="RuleBase" id="RU003357"/>
    </source>
</evidence>
<keyword evidence="8 11" id="KW-0472">Membrane</keyword>
<dbReference type="PROSITE" id="PS52016">
    <property type="entry name" value="TONB_DEPENDENT_REC_3"/>
    <property type="match status" value="1"/>
</dbReference>
<evidence type="ECO:0000256" key="10">
    <source>
        <dbReference type="ARBA" id="ARBA00023237"/>
    </source>
</evidence>
<gene>
    <name evidence="17" type="ORF">FJQ54_05770</name>
</gene>
<dbReference type="NCBIfam" id="TIGR01786">
    <property type="entry name" value="TonB-hemlactrns"/>
    <property type="match status" value="1"/>
</dbReference>
<evidence type="ECO:0000256" key="11">
    <source>
        <dbReference type="PROSITE-ProRule" id="PRU01360"/>
    </source>
</evidence>
<keyword evidence="7 12" id="KW-0798">TonB box</keyword>
<dbReference type="Pfam" id="PF07715">
    <property type="entry name" value="Plug"/>
    <property type="match status" value="1"/>
</dbReference>
<accession>A0A501XPS7</accession>
<evidence type="ECO:0000256" key="4">
    <source>
        <dbReference type="ARBA" id="ARBA00022452"/>
    </source>
</evidence>
<dbReference type="EMBL" id="VFSU01000017">
    <property type="protein sequence ID" value="TPE62691.1"/>
    <property type="molecule type" value="Genomic_DNA"/>
</dbReference>
<dbReference type="InterPro" id="IPR010949">
    <property type="entry name" value="TonB_Hb/transfer/lactofer_rcpt"/>
</dbReference>
<sequence length="745" mass="78942">MPSNLSTPAKIIAAALAGSFLSAVAVAAEADDSDAALGGGAPAIVVTATRTPLSILEAPATVTLFDADSIADNLVTDIRDLVRFEPGVSVRRAPTRFGAASGSTGRDGNAGFNIRGLEGNRVLMLVDGVRVPDGFDFGAQAAGRGDYVDLGLVKSVEILRGPASALYGSDGLAGVVSFVTADPEDLLRGQAFSVLGRAGYASADQEWSGTGIVSGKAGAFSAMGAVTIRRGHELDNQGTNDAPNSTRTRPNPQDTRTDSFLGKLVYDLGGGHRLRLTGEHLEDRVDTDVLSGIAPVPSAATSVIGLTAQDKIKRDRVALDWRYDGSGLVQHASVTGFWQQSKNRQSSFEDRNTAADRIRINSFDNRVWGAAADATLGFETGPAKHRLTAGGDVSITRQEGLRDGTVPTAPEVFPTRPFPITDYTLAGLFAGDEIRFADGRFILFPALRFDHYSLRPKQDAALPSFEGARSSGSRVSPKLGATFRVTEGVSLVAGYAQGFKAPAPGQVNQFFENLTSPFFAYRSIPNPDLKPETSESLEGGVRIASGPVQAAFTAFTGRYRNFISQEQIGGIGTVANPIIFQFVNLAHVDIDGLEAKFAVEPVAGLTLDGAMAWSKGRVDRDGVRGPLLTIDPLKFVAGAGYRAPDGRFGGQLIATFGSQKERRETEGLCTPSCYIPGGYTVLDATVFFRINDNFTVRAGLFNLLDATYTEWADVRGLADTTANRAIADAWTQPGRNVSVSLTARF</sequence>
<dbReference type="GO" id="GO:0015232">
    <property type="term" value="F:heme transmembrane transporter activity"/>
    <property type="evidence" value="ECO:0007669"/>
    <property type="project" value="InterPro"/>
</dbReference>
<feature type="chain" id="PRO_5021443044" evidence="14">
    <location>
        <begin position="28"/>
        <end position="745"/>
    </location>
</feature>
<evidence type="ECO:0000256" key="9">
    <source>
        <dbReference type="ARBA" id="ARBA00023170"/>
    </source>
</evidence>
<dbReference type="InterPro" id="IPR037066">
    <property type="entry name" value="Plug_dom_sf"/>
</dbReference>
<keyword evidence="5 11" id="KW-0812">Transmembrane</keyword>
<organism evidence="17 18">
    <name type="scientific">Sandaracinobacter neustonicus</name>
    <dbReference type="NCBI Taxonomy" id="1715348"/>
    <lineage>
        <taxon>Bacteria</taxon>
        <taxon>Pseudomonadati</taxon>
        <taxon>Pseudomonadota</taxon>
        <taxon>Alphaproteobacteria</taxon>
        <taxon>Sphingomonadales</taxon>
        <taxon>Sphingosinicellaceae</taxon>
        <taxon>Sandaracinobacter</taxon>
    </lineage>
</organism>
<dbReference type="Gene3D" id="2.170.130.10">
    <property type="entry name" value="TonB-dependent receptor, plug domain"/>
    <property type="match status" value="1"/>
</dbReference>
<dbReference type="PANTHER" id="PTHR30069:SF29">
    <property type="entry name" value="HEMOGLOBIN AND HEMOGLOBIN-HAPTOGLOBIN-BINDING PROTEIN 1-RELATED"/>
    <property type="match status" value="1"/>
</dbReference>
<keyword evidence="9 17" id="KW-0675">Receptor</keyword>
<feature type="domain" description="TonB-dependent receptor-like beta-barrel" evidence="15">
    <location>
        <begin position="305"/>
        <end position="703"/>
    </location>
</feature>
<evidence type="ECO:0000256" key="7">
    <source>
        <dbReference type="ARBA" id="ARBA00023077"/>
    </source>
</evidence>
<evidence type="ECO:0000313" key="18">
    <source>
        <dbReference type="Proteomes" id="UP000319897"/>
    </source>
</evidence>
<dbReference type="GO" id="GO:0044718">
    <property type="term" value="P:siderophore transmembrane transport"/>
    <property type="evidence" value="ECO:0007669"/>
    <property type="project" value="TreeGrafter"/>
</dbReference>
<feature type="region of interest" description="Disordered" evidence="13">
    <location>
        <begin position="232"/>
        <end position="256"/>
    </location>
</feature>
<comment type="caution">
    <text evidence="17">The sequence shown here is derived from an EMBL/GenBank/DDBJ whole genome shotgun (WGS) entry which is preliminary data.</text>
</comment>
<reference evidence="17 18" key="1">
    <citation type="submission" date="2019-06" db="EMBL/GenBank/DDBJ databases">
        <authorList>
            <person name="Lee I."/>
            <person name="Jang G.I."/>
            <person name="Hwang C.Y."/>
        </authorList>
    </citation>
    <scope>NUCLEOTIDE SEQUENCE [LARGE SCALE GENOMIC DNA]</scope>
    <source>
        <strain evidence="17 18">PAMC 28131</strain>
    </source>
</reference>
<evidence type="ECO:0000256" key="6">
    <source>
        <dbReference type="ARBA" id="ARBA00022729"/>
    </source>
</evidence>
<dbReference type="InterPro" id="IPR039426">
    <property type="entry name" value="TonB-dep_rcpt-like"/>
</dbReference>
<keyword evidence="3 11" id="KW-0813">Transport</keyword>
<evidence type="ECO:0000256" key="1">
    <source>
        <dbReference type="ARBA" id="ARBA00004571"/>
    </source>
</evidence>
<feature type="domain" description="TonB-dependent receptor plug" evidence="16">
    <location>
        <begin position="56"/>
        <end position="175"/>
    </location>
</feature>
<dbReference type="InterPro" id="IPR000531">
    <property type="entry name" value="Beta-barrel_TonB"/>
</dbReference>
<dbReference type="InterPro" id="IPR036942">
    <property type="entry name" value="Beta-barrel_TonB_sf"/>
</dbReference>
<dbReference type="Proteomes" id="UP000319897">
    <property type="component" value="Unassembled WGS sequence"/>
</dbReference>
<dbReference type="Pfam" id="PF00593">
    <property type="entry name" value="TonB_dep_Rec_b-barrel"/>
    <property type="match status" value="1"/>
</dbReference>
<dbReference type="RefSeq" id="WP_140927463.1">
    <property type="nucleotide sequence ID" value="NZ_VFSU01000017.1"/>
</dbReference>
<dbReference type="InterPro" id="IPR011276">
    <property type="entry name" value="TonB_haem/Hb_rcpt"/>
</dbReference>
<keyword evidence="18" id="KW-1185">Reference proteome</keyword>
<dbReference type="GO" id="GO:0009279">
    <property type="term" value="C:cell outer membrane"/>
    <property type="evidence" value="ECO:0007669"/>
    <property type="project" value="UniProtKB-SubCell"/>
</dbReference>
<dbReference type="InterPro" id="IPR012910">
    <property type="entry name" value="Plug_dom"/>
</dbReference>
<dbReference type="GO" id="GO:0015344">
    <property type="term" value="F:siderophore uptake transmembrane transporter activity"/>
    <property type="evidence" value="ECO:0007669"/>
    <property type="project" value="TreeGrafter"/>
</dbReference>
<evidence type="ECO:0000256" key="2">
    <source>
        <dbReference type="ARBA" id="ARBA00009810"/>
    </source>
</evidence>
<comment type="similarity">
    <text evidence="2 11 12">Belongs to the TonB-dependent receptor family.</text>
</comment>
<evidence type="ECO:0000259" key="15">
    <source>
        <dbReference type="Pfam" id="PF00593"/>
    </source>
</evidence>